<evidence type="ECO:0000313" key="3">
    <source>
        <dbReference type="Proteomes" id="UP000440716"/>
    </source>
</evidence>
<evidence type="ECO:0000313" key="2">
    <source>
        <dbReference type="EMBL" id="MVA59270.1"/>
    </source>
</evidence>
<gene>
    <name evidence="2" type="ORF">GOZ88_24530</name>
</gene>
<accession>A0A7K1RMK8</accession>
<dbReference type="Proteomes" id="UP000440716">
    <property type="component" value="Unassembled WGS sequence"/>
</dbReference>
<organism evidence="2 3">
    <name type="scientific">Agrobacterium vitis</name>
    <name type="common">Rhizobium vitis</name>
    <dbReference type="NCBI Taxonomy" id="373"/>
    <lineage>
        <taxon>Bacteria</taxon>
        <taxon>Pseudomonadati</taxon>
        <taxon>Pseudomonadota</taxon>
        <taxon>Alphaproteobacteria</taxon>
        <taxon>Hyphomicrobiales</taxon>
        <taxon>Rhizobiaceae</taxon>
        <taxon>Rhizobium/Agrobacterium group</taxon>
        <taxon>Agrobacterium</taxon>
    </lineage>
</organism>
<dbReference type="InterPro" id="IPR024983">
    <property type="entry name" value="CHAT_dom"/>
</dbReference>
<evidence type="ECO:0000259" key="1">
    <source>
        <dbReference type="Pfam" id="PF12770"/>
    </source>
</evidence>
<dbReference type="EMBL" id="WPHU01000016">
    <property type="protein sequence ID" value="MVA59270.1"/>
    <property type="molecule type" value="Genomic_DNA"/>
</dbReference>
<name>A0A7K1RMK8_AGRVI</name>
<dbReference type="AlphaFoldDB" id="A0A7K1RMK8"/>
<reference evidence="2 3" key="1">
    <citation type="submission" date="2019-12" db="EMBL/GenBank/DDBJ databases">
        <title>Whole-genome sequencing of Allorhizobium vitis.</title>
        <authorList>
            <person name="Gan H.M."/>
            <person name="Szegedi E."/>
            <person name="Burr T."/>
            <person name="Savka M.A."/>
        </authorList>
    </citation>
    <scope>NUCLEOTIDE SEQUENCE [LARGE SCALE GENOMIC DNA]</scope>
    <source>
        <strain evidence="2 3">CG415</strain>
    </source>
</reference>
<comment type="caution">
    <text evidence="2">The sequence shown here is derived from an EMBL/GenBank/DDBJ whole genome shotgun (WGS) entry which is preliminary data.</text>
</comment>
<dbReference type="Pfam" id="PF12770">
    <property type="entry name" value="CHAT"/>
    <property type="match status" value="1"/>
</dbReference>
<protein>
    <submittedName>
        <fullName evidence="2">CHAT domain-containing protein</fullName>
    </submittedName>
</protein>
<sequence>MKEAEPQVNWPSMIRYVVVLEEKSLEDASVFQGISPSMLNMEWALRSIVEMPADIFDFGLPLEARKARRITGRGWSWTPLTINSFLKLRVTHEDPYWVVYSGSEATFSALVDWEGRQALPILHISTNNAGGLAPDRARWTHVRDHVRRVAVKLHQRARRFPVAELRKTLKAWRKPTAPRLDLVAKLHNCTVPNLVTLRSLGFSFAAEESLMSPPRDESPHINAIVESANAVIAQQESVGVFPALFSHFPKPDRIVIAPSLYAHTRQRLRPNTNAPAGLFETIRVIQQQKGYTFSGPGAVMVRTMSPAGQYIMGLRAQELNVQTLAVSLRAASTLAATVRLPNGVNLSSQLSDFTGHVRGGRSTGGNGKAERVFHNVQTSLRSYTSPALLDIVASSQTGVKLIADAPLEWLPVGDLPLAIALDVSRIPTTPGNLMMTQLMRSETLYLKPKAFGEVLVVSSFSPSDPIRHDVRMAMETFTETAREHLNFRQVTVTCRDHFVEAVNSFHGAMMIFDGHGSHNRNSGAGFLHIGAEKVDVWELRGRLRPPPVVVLSACDTHSPDRTHATAGAGFLTCGATSVVATLLPVRSKSAALFAARLSMRAAWYTHAVVHGSRRPILWSEVVGSMLRLDFLSDLIGRLEKQKKLSPRPAADLRTEVNMFVHTRDPNWWANSKARLMEVTGLEADDMARLISKTIAEGDSVRYTHLGNPDLLCVTDSDLMDSVRP</sequence>
<proteinExistence type="predicted"/>
<feature type="domain" description="CHAT" evidence="1">
    <location>
        <begin position="511"/>
        <end position="597"/>
    </location>
</feature>
<dbReference type="RefSeq" id="WP_156593064.1">
    <property type="nucleotide sequence ID" value="NZ_WPHU01000016.1"/>
</dbReference>